<proteinExistence type="predicted"/>
<dbReference type="AlphaFoldDB" id="A0A4R0NZ52"/>
<reference evidence="1 2" key="1">
    <citation type="submission" date="2019-02" db="EMBL/GenBank/DDBJ databases">
        <title>Pedobacter sp. RP-3-11 sp. nov., isolated from Arctic soil.</title>
        <authorList>
            <person name="Dahal R.H."/>
        </authorList>
    </citation>
    <scope>NUCLEOTIDE SEQUENCE [LARGE SCALE GENOMIC DNA]</scope>
    <source>
        <strain evidence="1 2">RP-3-11</strain>
    </source>
</reference>
<dbReference type="PROSITE" id="PS51257">
    <property type="entry name" value="PROKAR_LIPOPROTEIN"/>
    <property type="match status" value="1"/>
</dbReference>
<organism evidence="1 2">
    <name type="scientific">Pedobacter frigidisoli</name>
    <dbReference type="NCBI Taxonomy" id="2530455"/>
    <lineage>
        <taxon>Bacteria</taxon>
        <taxon>Pseudomonadati</taxon>
        <taxon>Bacteroidota</taxon>
        <taxon>Sphingobacteriia</taxon>
        <taxon>Sphingobacteriales</taxon>
        <taxon>Sphingobacteriaceae</taxon>
        <taxon>Pedobacter</taxon>
    </lineage>
</organism>
<sequence>MKNTITFLGLAAVFFASCQGGTAKKTQAKIDSTIVTNSENQVDAKECFQFIKNRDTASLSINKTDNTVKGNLSYNFYEKDKNAGTISGLVKGDTIIADYTFQSEGTKSVREVVWLKQGNQLIEGFGDVQEVDGKTKFKDISKLKFGASMVFSKTPCK</sequence>
<name>A0A4R0NZ52_9SPHI</name>
<gene>
    <name evidence="1" type="ORF">EZ449_14830</name>
</gene>
<accession>A0A4R0NZ52</accession>
<evidence type="ECO:0000313" key="2">
    <source>
        <dbReference type="Proteomes" id="UP000291485"/>
    </source>
</evidence>
<dbReference type="RefSeq" id="WP_131560188.1">
    <property type="nucleotide sequence ID" value="NZ_SJSN01000011.1"/>
</dbReference>
<protein>
    <recommendedName>
        <fullName evidence="3">Lipoprotein</fullName>
    </recommendedName>
</protein>
<dbReference type="Proteomes" id="UP000291485">
    <property type="component" value="Unassembled WGS sequence"/>
</dbReference>
<keyword evidence="2" id="KW-1185">Reference proteome</keyword>
<comment type="caution">
    <text evidence="1">The sequence shown here is derived from an EMBL/GenBank/DDBJ whole genome shotgun (WGS) entry which is preliminary data.</text>
</comment>
<dbReference type="OrthoDB" id="794403at2"/>
<dbReference type="EMBL" id="SJSN01000011">
    <property type="protein sequence ID" value="TCD07063.1"/>
    <property type="molecule type" value="Genomic_DNA"/>
</dbReference>
<evidence type="ECO:0000313" key="1">
    <source>
        <dbReference type="EMBL" id="TCD07063.1"/>
    </source>
</evidence>
<evidence type="ECO:0008006" key="3">
    <source>
        <dbReference type="Google" id="ProtNLM"/>
    </source>
</evidence>